<organism evidence="1 2">
    <name type="scientific">Hyalangium rubrum</name>
    <dbReference type="NCBI Taxonomy" id="3103134"/>
    <lineage>
        <taxon>Bacteria</taxon>
        <taxon>Pseudomonadati</taxon>
        <taxon>Myxococcota</taxon>
        <taxon>Myxococcia</taxon>
        <taxon>Myxococcales</taxon>
        <taxon>Cystobacterineae</taxon>
        <taxon>Archangiaceae</taxon>
        <taxon>Hyalangium</taxon>
    </lineage>
</organism>
<keyword evidence="2" id="KW-1185">Reference proteome</keyword>
<name>A0ABU5GZ46_9BACT</name>
<gene>
    <name evidence="1" type="ORF">SYV04_08685</name>
</gene>
<dbReference type="EMBL" id="JAXIVS010000002">
    <property type="protein sequence ID" value="MDY7226459.1"/>
    <property type="molecule type" value="Genomic_DNA"/>
</dbReference>
<dbReference type="Proteomes" id="UP001291309">
    <property type="component" value="Unassembled WGS sequence"/>
</dbReference>
<dbReference type="RefSeq" id="WP_321545179.1">
    <property type="nucleotide sequence ID" value="NZ_JAXIVS010000002.1"/>
</dbReference>
<evidence type="ECO:0000313" key="2">
    <source>
        <dbReference type="Proteomes" id="UP001291309"/>
    </source>
</evidence>
<dbReference type="SUPFAM" id="SSF75011">
    <property type="entry name" value="3-carboxy-cis,cis-mucoante lactonizing enzyme"/>
    <property type="match status" value="1"/>
</dbReference>
<proteinExistence type="predicted"/>
<accession>A0ABU5GZ46</accession>
<evidence type="ECO:0000313" key="1">
    <source>
        <dbReference type="EMBL" id="MDY7226459.1"/>
    </source>
</evidence>
<dbReference type="InterPro" id="IPR030916">
    <property type="entry name" value="ELWxxDGT_rpt"/>
</dbReference>
<reference evidence="1 2" key="1">
    <citation type="submission" date="2023-12" db="EMBL/GenBank/DDBJ databases">
        <title>the genome sequence of Hyalangium sp. s54d21.</title>
        <authorList>
            <person name="Zhang X."/>
        </authorList>
    </citation>
    <scope>NUCLEOTIDE SEQUENCE [LARGE SCALE GENOMIC DNA]</scope>
    <source>
        <strain evidence="2">s54d21</strain>
    </source>
</reference>
<sequence length="458" mass="47529">MEAEVAGRLCNLSASRVADIRPGTTGSKPRELIHAQGALFFTAEDGVHGRELWISGGPQGAGPALVKDARPGTATSNPRRLTVAGNKLFFTAEDGVHGRELWVSDGTQAGTVMVKDIFPGPLGSAPDQLLAFGGVLYFAANDGTRGTELWRSDGTPEGTFLVEDLYAGEDLSSPGAPGSSSPRRLTQAGDAFYFVAQAGNSLRVWRSEGVPGATSLLATAEDSFLLSFTAAGPELFFLLDEQQGQASLWWGQGAQTQPLRSFPGFYPHELTPVGETLFFTAGGGEAGLPGDAAGEELWRSDGTAGGTVKVKDIRPGPESSAPGAFAAMNGLLYFAADDGSRGRELWVSNGTGKGTLLMSELRPGPGSSSPQGLTVIAGTLFFSAETEGRGREPWVSDGTAAGTLPLAEIAPGSASSNPTGFVRVSSKVFFTATEASGGEELWVLPVLPGSQCSELPVE</sequence>
<dbReference type="NCBIfam" id="TIGR04534">
    <property type="entry name" value="ELWxxDGT_rpt"/>
    <property type="match status" value="3"/>
</dbReference>
<protein>
    <submittedName>
        <fullName evidence="1">ELWxxDGT repeat protein</fullName>
    </submittedName>
</protein>
<comment type="caution">
    <text evidence="1">The sequence shown here is derived from an EMBL/GenBank/DDBJ whole genome shotgun (WGS) entry which is preliminary data.</text>
</comment>